<dbReference type="PANTHER" id="PTHR12899:SF3">
    <property type="entry name" value="LARGE RIBOSOMAL SUBUNIT PROTEIN UL18M"/>
    <property type="match status" value="1"/>
</dbReference>
<keyword evidence="4 7" id="KW-0689">Ribosomal protein</keyword>
<evidence type="ECO:0000313" key="8">
    <source>
        <dbReference type="EMBL" id="AWK86610.1"/>
    </source>
</evidence>
<dbReference type="Pfam" id="PF00861">
    <property type="entry name" value="Ribosomal_L18p"/>
    <property type="match status" value="1"/>
</dbReference>
<evidence type="ECO:0000313" key="9">
    <source>
        <dbReference type="Proteomes" id="UP000245629"/>
    </source>
</evidence>
<dbReference type="InterPro" id="IPR005484">
    <property type="entry name" value="Ribosomal_uL18_bac/plant/anim"/>
</dbReference>
<evidence type="ECO:0000256" key="6">
    <source>
        <dbReference type="ARBA" id="ARBA00035197"/>
    </source>
</evidence>
<dbReference type="CDD" id="cd00432">
    <property type="entry name" value="Ribosomal_L18_L5e"/>
    <property type="match status" value="1"/>
</dbReference>
<comment type="function">
    <text evidence="7">This is one of the proteins that bind and probably mediate the attachment of the 5S RNA into the large ribosomal subunit, where it forms part of the central protuberance.</text>
</comment>
<sequence>MLKPKQLHERRKLRVRAQIAKKAGGRVRLSVFRSNLHIYAQVIDDESGRTLASASTLEKELREQLKHGGNVEAAKRIGGLIAERAKAAGVTEVVFDRGGYIYHGRVKALADAAREGGLSF</sequence>
<dbReference type="GO" id="GO:0008097">
    <property type="term" value="F:5S rRNA binding"/>
    <property type="evidence" value="ECO:0007669"/>
    <property type="project" value="TreeGrafter"/>
</dbReference>
<dbReference type="PANTHER" id="PTHR12899">
    <property type="entry name" value="39S RIBOSOMAL PROTEIN L18, MITOCHONDRIAL"/>
    <property type="match status" value="1"/>
</dbReference>
<evidence type="ECO:0000256" key="3">
    <source>
        <dbReference type="ARBA" id="ARBA00022884"/>
    </source>
</evidence>
<dbReference type="GO" id="GO:0006412">
    <property type="term" value="P:translation"/>
    <property type="evidence" value="ECO:0007669"/>
    <property type="project" value="UniProtKB-UniRule"/>
</dbReference>
<gene>
    <name evidence="7" type="primary">rplR</name>
    <name evidence="8" type="ORF">DEW08_10475</name>
</gene>
<dbReference type="NCBIfam" id="TIGR00060">
    <property type="entry name" value="L18_bact"/>
    <property type="match status" value="1"/>
</dbReference>
<dbReference type="GO" id="GO:0022625">
    <property type="term" value="C:cytosolic large ribosomal subunit"/>
    <property type="evidence" value="ECO:0007669"/>
    <property type="project" value="TreeGrafter"/>
</dbReference>
<name>A0A2S2CQF6_9PROT</name>
<keyword evidence="3 7" id="KW-0694">RNA-binding</keyword>
<keyword evidence="5 7" id="KW-0687">Ribonucleoprotein</keyword>
<evidence type="ECO:0000256" key="1">
    <source>
        <dbReference type="ARBA" id="ARBA00007116"/>
    </source>
</evidence>
<evidence type="ECO:0000256" key="5">
    <source>
        <dbReference type="ARBA" id="ARBA00023274"/>
    </source>
</evidence>
<dbReference type="GO" id="GO:0003735">
    <property type="term" value="F:structural constituent of ribosome"/>
    <property type="evidence" value="ECO:0007669"/>
    <property type="project" value="InterPro"/>
</dbReference>
<dbReference type="RefSeq" id="WP_109326896.1">
    <property type="nucleotide sequence ID" value="NZ_CP029353.1"/>
</dbReference>
<dbReference type="FunFam" id="3.30.420.100:FF:000001">
    <property type="entry name" value="50S ribosomal protein L18"/>
    <property type="match status" value="1"/>
</dbReference>
<dbReference type="EMBL" id="CP029353">
    <property type="protein sequence ID" value="AWK86610.1"/>
    <property type="molecule type" value="Genomic_DNA"/>
</dbReference>
<dbReference type="Gene3D" id="3.30.420.100">
    <property type="match status" value="1"/>
</dbReference>
<comment type="subunit">
    <text evidence="7">Part of the 50S ribosomal subunit; part of the 5S rRNA/L5/L18/L25 subcomplex. Contacts the 5S and 23S rRNAs.</text>
</comment>
<dbReference type="Proteomes" id="UP000245629">
    <property type="component" value="Chromosome 2"/>
</dbReference>
<dbReference type="InterPro" id="IPR004389">
    <property type="entry name" value="Ribosomal_uL18_bac-type"/>
</dbReference>
<evidence type="ECO:0000256" key="2">
    <source>
        <dbReference type="ARBA" id="ARBA00022730"/>
    </source>
</evidence>
<proteinExistence type="inferred from homology"/>
<dbReference type="InterPro" id="IPR057268">
    <property type="entry name" value="Ribosomal_L18"/>
</dbReference>
<evidence type="ECO:0000256" key="4">
    <source>
        <dbReference type="ARBA" id="ARBA00022980"/>
    </source>
</evidence>
<protein>
    <recommendedName>
        <fullName evidence="6 7">Large ribosomal subunit protein uL18</fullName>
    </recommendedName>
</protein>
<evidence type="ECO:0000256" key="7">
    <source>
        <dbReference type="HAMAP-Rule" id="MF_01337"/>
    </source>
</evidence>
<dbReference type="KEGG" id="azz:DEW08_10475"/>
<dbReference type="AlphaFoldDB" id="A0A2S2CQF6"/>
<comment type="similarity">
    <text evidence="1 7">Belongs to the universal ribosomal protein uL18 family.</text>
</comment>
<keyword evidence="2 7" id="KW-0699">rRNA-binding</keyword>
<dbReference type="HAMAP" id="MF_01337_B">
    <property type="entry name" value="Ribosomal_uL18_B"/>
    <property type="match status" value="1"/>
</dbReference>
<keyword evidence="9" id="KW-1185">Reference proteome</keyword>
<reference evidence="9" key="1">
    <citation type="submission" date="2018-05" db="EMBL/GenBank/DDBJ databases">
        <title>Azospirillum thermophila sp. nov., a novel isolated from hot spring.</title>
        <authorList>
            <person name="Zhao Z."/>
        </authorList>
    </citation>
    <scope>NUCLEOTIDE SEQUENCE [LARGE SCALE GENOMIC DNA]</scope>
    <source>
        <strain evidence="9">CFH 70021</strain>
    </source>
</reference>
<accession>A0A2S2CQF6</accession>
<dbReference type="OrthoDB" id="9810939at2"/>
<organism evidence="8 9">
    <name type="scientific">Azospirillum thermophilum</name>
    <dbReference type="NCBI Taxonomy" id="2202148"/>
    <lineage>
        <taxon>Bacteria</taxon>
        <taxon>Pseudomonadati</taxon>
        <taxon>Pseudomonadota</taxon>
        <taxon>Alphaproteobacteria</taxon>
        <taxon>Rhodospirillales</taxon>
        <taxon>Azospirillaceae</taxon>
        <taxon>Azospirillum</taxon>
    </lineage>
</organism>
<dbReference type="SUPFAM" id="SSF53137">
    <property type="entry name" value="Translational machinery components"/>
    <property type="match status" value="1"/>
</dbReference>